<proteinExistence type="predicted"/>
<organism evidence="1 2">
    <name type="scientific">Eumeta variegata</name>
    <name type="common">Bagworm moth</name>
    <name type="synonym">Eumeta japonica</name>
    <dbReference type="NCBI Taxonomy" id="151549"/>
    <lineage>
        <taxon>Eukaryota</taxon>
        <taxon>Metazoa</taxon>
        <taxon>Ecdysozoa</taxon>
        <taxon>Arthropoda</taxon>
        <taxon>Hexapoda</taxon>
        <taxon>Insecta</taxon>
        <taxon>Pterygota</taxon>
        <taxon>Neoptera</taxon>
        <taxon>Endopterygota</taxon>
        <taxon>Lepidoptera</taxon>
        <taxon>Glossata</taxon>
        <taxon>Ditrysia</taxon>
        <taxon>Tineoidea</taxon>
        <taxon>Psychidae</taxon>
        <taxon>Oiketicinae</taxon>
        <taxon>Eumeta</taxon>
    </lineage>
</organism>
<evidence type="ECO:0000313" key="1">
    <source>
        <dbReference type="EMBL" id="GBP77455.1"/>
    </source>
</evidence>
<keyword evidence="2" id="KW-1185">Reference proteome</keyword>
<name>A0A4C1YSZ9_EUMVA</name>
<accession>A0A4C1YSZ9</accession>
<reference evidence="1 2" key="1">
    <citation type="journal article" date="2019" name="Commun. Biol.">
        <title>The bagworm genome reveals a unique fibroin gene that provides high tensile strength.</title>
        <authorList>
            <person name="Kono N."/>
            <person name="Nakamura H."/>
            <person name="Ohtoshi R."/>
            <person name="Tomita M."/>
            <person name="Numata K."/>
            <person name="Arakawa K."/>
        </authorList>
    </citation>
    <scope>NUCLEOTIDE SEQUENCE [LARGE SCALE GENOMIC DNA]</scope>
</reference>
<dbReference type="Proteomes" id="UP000299102">
    <property type="component" value="Unassembled WGS sequence"/>
</dbReference>
<sequence>MAYKTRRPSYPLTPEHHWSRTRRARTHPPWREILTCRYCYENTVQFVQFTIALAYHSRVPSFQLGQINYRMEKMFDVHFAPCFITPRQLPSPYHIRVTDLRRIPTLNVVGSADAGCGGGGLMGTATGAGAVAGAA</sequence>
<evidence type="ECO:0000313" key="2">
    <source>
        <dbReference type="Proteomes" id="UP000299102"/>
    </source>
</evidence>
<gene>
    <name evidence="1" type="ORF">EVAR_56065_1</name>
</gene>
<dbReference type="EMBL" id="BGZK01001332">
    <property type="protein sequence ID" value="GBP77455.1"/>
    <property type="molecule type" value="Genomic_DNA"/>
</dbReference>
<protein>
    <submittedName>
        <fullName evidence="1">Uncharacterized protein</fullName>
    </submittedName>
</protein>
<comment type="caution">
    <text evidence="1">The sequence shown here is derived from an EMBL/GenBank/DDBJ whole genome shotgun (WGS) entry which is preliminary data.</text>
</comment>
<dbReference type="AlphaFoldDB" id="A0A4C1YSZ9"/>